<dbReference type="EMBL" id="JABCKI010001879">
    <property type="protein sequence ID" value="KAG5648271.1"/>
    <property type="molecule type" value="Genomic_DNA"/>
</dbReference>
<evidence type="ECO:0000313" key="2">
    <source>
        <dbReference type="EMBL" id="KAG5648271.1"/>
    </source>
</evidence>
<dbReference type="Proteomes" id="UP000717328">
    <property type="component" value="Unassembled WGS sequence"/>
</dbReference>
<feature type="compositionally biased region" description="Pro residues" evidence="1">
    <location>
        <begin position="76"/>
        <end position="97"/>
    </location>
</feature>
<proteinExistence type="predicted"/>
<keyword evidence="3" id="KW-1185">Reference proteome</keyword>
<evidence type="ECO:0000256" key="1">
    <source>
        <dbReference type="SAM" id="MobiDB-lite"/>
    </source>
</evidence>
<organism evidence="2 3">
    <name type="scientific">Sphagnurus paluster</name>
    <dbReference type="NCBI Taxonomy" id="117069"/>
    <lineage>
        <taxon>Eukaryota</taxon>
        <taxon>Fungi</taxon>
        <taxon>Dikarya</taxon>
        <taxon>Basidiomycota</taxon>
        <taxon>Agaricomycotina</taxon>
        <taxon>Agaricomycetes</taxon>
        <taxon>Agaricomycetidae</taxon>
        <taxon>Agaricales</taxon>
        <taxon>Tricholomatineae</taxon>
        <taxon>Lyophyllaceae</taxon>
        <taxon>Sphagnurus</taxon>
    </lineage>
</organism>
<dbReference type="AlphaFoldDB" id="A0A9P7KI04"/>
<feature type="compositionally biased region" description="Low complexity" evidence="1">
    <location>
        <begin position="56"/>
        <end position="75"/>
    </location>
</feature>
<reference evidence="2" key="1">
    <citation type="submission" date="2021-02" db="EMBL/GenBank/DDBJ databases">
        <authorList>
            <person name="Nieuwenhuis M."/>
            <person name="Van De Peppel L.J.J."/>
        </authorList>
    </citation>
    <scope>NUCLEOTIDE SEQUENCE</scope>
    <source>
        <strain evidence="2">D49</strain>
    </source>
</reference>
<comment type="caution">
    <text evidence="2">The sequence shown here is derived from an EMBL/GenBank/DDBJ whole genome shotgun (WGS) entry which is preliminary data.</text>
</comment>
<protein>
    <submittedName>
        <fullName evidence="2">Uncharacterized protein</fullName>
    </submittedName>
</protein>
<reference evidence="2" key="2">
    <citation type="submission" date="2021-10" db="EMBL/GenBank/DDBJ databases">
        <title>Phylogenomics reveals ancestral predisposition of the termite-cultivated fungus Termitomyces towards a domesticated lifestyle.</title>
        <authorList>
            <person name="Auxier B."/>
            <person name="Grum-Grzhimaylo A."/>
            <person name="Cardenas M.E."/>
            <person name="Lodge J.D."/>
            <person name="Laessoe T."/>
            <person name="Pedersen O."/>
            <person name="Smith M.E."/>
            <person name="Kuyper T.W."/>
            <person name="Franco-Molano E.A."/>
            <person name="Baroni T.J."/>
            <person name="Aanen D.K."/>
        </authorList>
    </citation>
    <scope>NUCLEOTIDE SEQUENCE</scope>
    <source>
        <strain evidence="2">D49</strain>
    </source>
</reference>
<feature type="region of interest" description="Disordered" evidence="1">
    <location>
        <begin position="38"/>
        <end position="97"/>
    </location>
</feature>
<feature type="non-terminal residue" evidence="2">
    <location>
        <position position="97"/>
    </location>
</feature>
<name>A0A9P7KI04_9AGAR</name>
<gene>
    <name evidence="2" type="ORF">H0H81_007120</name>
</gene>
<sequence>MLPLSLNWAIHTFSHSSRETLKSHPLILDLINEAVNQALTAATPPPPPPPTMEVDSPSTPTGPKPTGAMPPTRGNPTPPAAPAPRAKPAPARNPPAT</sequence>
<accession>A0A9P7KI04</accession>
<evidence type="ECO:0000313" key="3">
    <source>
        <dbReference type="Proteomes" id="UP000717328"/>
    </source>
</evidence>